<dbReference type="Gene3D" id="3.30.70.580">
    <property type="entry name" value="Pseudouridine synthase I, catalytic domain, N-terminal subdomain"/>
    <property type="match status" value="1"/>
</dbReference>
<evidence type="ECO:0000256" key="1">
    <source>
        <dbReference type="ARBA" id="ARBA00009375"/>
    </source>
</evidence>
<protein>
    <recommendedName>
        <fullName evidence="4">tRNA pseudouridine synthase A</fullName>
        <ecNumber evidence="4">5.4.99.12</ecNumber>
    </recommendedName>
    <alternativeName>
        <fullName evidence="4">tRNA pseudouridine(38-40) synthase</fullName>
    </alternativeName>
    <alternativeName>
        <fullName evidence="4">tRNA pseudouridylate synthase I</fullName>
    </alternativeName>
    <alternativeName>
        <fullName evidence="4">tRNA-uridine isomerase I</fullName>
    </alternativeName>
</protein>
<dbReference type="PIRSF" id="PIRSF001430">
    <property type="entry name" value="tRNA_psdUrid_synth"/>
    <property type="match status" value="1"/>
</dbReference>
<dbReference type="InterPro" id="IPR020094">
    <property type="entry name" value="TruA/RsuA/RluB/E/F_N"/>
</dbReference>
<evidence type="ECO:0000313" key="9">
    <source>
        <dbReference type="EMBL" id="BAH82963.1"/>
    </source>
</evidence>
<evidence type="ECO:0000256" key="6">
    <source>
        <dbReference type="PIRSR" id="PIRSR001430-2"/>
    </source>
</evidence>
<keyword evidence="10" id="KW-1185">Reference proteome</keyword>
<dbReference type="Gene3D" id="3.30.70.660">
    <property type="entry name" value="Pseudouridine synthase I, catalytic domain, C-terminal subdomain"/>
    <property type="match status" value="1"/>
</dbReference>
<feature type="active site" description="Nucleophile" evidence="4 5">
    <location>
        <position position="58"/>
    </location>
</feature>
<name>C5WCA7_9ENTR</name>
<evidence type="ECO:0000256" key="2">
    <source>
        <dbReference type="ARBA" id="ARBA00022694"/>
    </source>
</evidence>
<reference evidence="9 10" key="1">
    <citation type="journal article" date="2011" name="Genome Biol. Evol.">
        <title>Reductive evolution of bacterial genome in insect gut environment.</title>
        <authorList>
            <person name="Nikoh N."/>
            <person name="Hosokawa T."/>
            <person name="Ohshima K."/>
            <person name="Hattori M."/>
            <person name="Fukatsu T."/>
        </authorList>
    </citation>
    <scope>NUCLEOTIDE SEQUENCE [LARGE SCALE GENOMIC DNA]</scope>
    <source>
        <strain evidence="9 10">Mpkobe</strain>
    </source>
</reference>
<dbReference type="PANTHER" id="PTHR11142">
    <property type="entry name" value="PSEUDOURIDYLATE SYNTHASE"/>
    <property type="match status" value="1"/>
</dbReference>
<dbReference type="InterPro" id="IPR020097">
    <property type="entry name" value="PsdUridine_synth_TruA_a/b_dom"/>
</dbReference>
<organism evidence="9 10">
    <name type="scientific">Candidatus Ishikawaella capsulata Mpkobe</name>
    <dbReference type="NCBI Taxonomy" id="476281"/>
    <lineage>
        <taxon>Bacteria</taxon>
        <taxon>Pseudomonadati</taxon>
        <taxon>Pseudomonadota</taxon>
        <taxon>Gammaproteobacteria</taxon>
        <taxon>Enterobacterales</taxon>
        <taxon>Enterobacteriaceae</taxon>
        <taxon>Candidatus Ishikawella</taxon>
    </lineage>
</organism>
<evidence type="ECO:0000256" key="4">
    <source>
        <dbReference type="HAMAP-Rule" id="MF_00171"/>
    </source>
</evidence>
<dbReference type="Proteomes" id="UP000061704">
    <property type="component" value="Chromosome"/>
</dbReference>
<dbReference type="RefSeq" id="WP_041068732.1">
    <property type="nucleotide sequence ID" value="NZ_AP010872.1"/>
</dbReference>
<dbReference type="FunFam" id="3.30.70.580:FF:000001">
    <property type="entry name" value="tRNA pseudouridine synthase A"/>
    <property type="match status" value="1"/>
</dbReference>
<comment type="catalytic activity">
    <reaction evidence="4 7">
        <text>uridine(38/39/40) in tRNA = pseudouridine(38/39/40) in tRNA</text>
        <dbReference type="Rhea" id="RHEA:22376"/>
        <dbReference type="Rhea" id="RHEA-COMP:10085"/>
        <dbReference type="Rhea" id="RHEA-COMP:10087"/>
        <dbReference type="ChEBI" id="CHEBI:65314"/>
        <dbReference type="ChEBI" id="CHEBI:65315"/>
        <dbReference type="EC" id="5.4.99.12"/>
    </reaction>
</comment>
<dbReference type="HAMAP" id="MF_00171">
    <property type="entry name" value="TruA"/>
    <property type="match status" value="1"/>
</dbReference>
<evidence type="ECO:0000256" key="7">
    <source>
        <dbReference type="RuleBase" id="RU003792"/>
    </source>
</evidence>
<evidence type="ECO:0000256" key="5">
    <source>
        <dbReference type="PIRSR" id="PIRSR001430-1"/>
    </source>
</evidence>
<dbReference type="InterPro" id="IPR001406">
    <property type="entry name" value="PsdUridine_synth_TruA"/>
</dbReference>
<dbReference type="Pfam" id="PF01416">
    <property type="entry name" value="PseudoU_synth_1"/>
    <property type="match status" value="2"/>
</dbReference>
<dbReference type="InterPro" id="IPR020103">
    <property type="entry name" value="PsdUridine_synth_cat_dom_sf"/>
</dbReference>
<comment type="subunit">
    <text evidence="4">Homodimer.</text>
</comment>
<dbReference type="EC" id="5.4.99.12" evidence="4"/>
<feature type="domain" description="Pseudouridine synthase I TruA alpha/beta" evidence="8">
    <location>
        <begin position="15"/>
        <end position="109"/>
    </location>
</feature>
<dbReference type="OrthoDB" id="9811823at2"/>
<dbReference type="EMBL" id="AP010872">
    <property type="protein sequence ID" value="BAH82963.1"/>
    <property type="molecule type" value="Genomic_DNA"/>
</dbReference>
<dbReference type="CDD" id="cd02570">
    <property type="entry name" value="PseudoU_synth_EcTruA"/>
    <property type="match status" value="1"/>
</dbReference>
<proteinExistence type="inferred from homology"/>
<dbReference type="GO" id="GO:0160147">
    <property type="term" value="F:tRNA pseudouridine(38-40) synthase activity"/>
    <property type="evidence" value="ECO:0007669"/>
    <property type="project" value="UniProtKB-EC"/>
</dbReference>
<feature type="domain" description="Pseudouridine synthase I TruA alpha/beta" evidence="8">
    <location>
        <begin position="151"/>
        <end position="251"/>
    </location>
</feature>
<keyword evidence="2 4" id="KW-0819">tRNA processing</keyword>
<comment type="function">
    <text evidence="4">Formation of pseudouridine at positions 38, 39 and 40 in the anticodon stem and loop of transfer RNAs.</text>
</comment>
<evidence type="ECO:0000313" key="10">
    <source>
        <dbReference type="Proteomes" id="UP000061704"/>
    </source>
</evidence>
<feature type="binding site" evidence="4 6">
    <location>
        <position position="116"/>
    </location>
    <ligand>
        <name>substrate</name>
    </ligand>
</feature>
<dbReference type="GO" id="GO:0031119">
    <property type="term" value="P:tRNA pseudouridine synthesis"/>
    <property type="evidence" value="ECO:0007669"/>
    <property type="project" value="UniProtKB-UniRule"/>
</dbReference>
<dbReference type="NCBIfam" id="TIGR00071">
    <property type="entry name" value="hisT_truA"/>
    <property type="match status" value="1"/>
</dbReference>
<dbReference type="InterPro" id="IPR020095">
    <property type="entry name" value="PsdUridine_synth_TruA_C"/>
</dbReference>
<dbReference type="AlphaFoldDB" id="C5WCA7"/>
<dbReference type="PANTHER" id="PTHR11142:SF0">
    <property type="entry name" value="TRNA PSEUDOURIDINE SYNTHASE-LIKE 1"/>
    <property type="match status" value="1"/>
</dbReference>
<evidence type="ECO:0000259" key="8">
    <source>
        <dbReference type="Pfam" id="PF01416"/>
    </source>
</evidence>
<sequence length="269" mass="31165">MLKSSKFIKWALGVRYDGSKYYGWQKQKALHTIQEYLENALSVVANHEVKVFCAGRTDAGVHSIGQVVHFETISKRNESAWTRGVNAHLPHDIAVSWVKEVPNCFHARFSALARRYLYIIYNKSLRCPLFNNCMMHFYPYLSEEKMYRAGQYLLGENDFSTFRSSYCQSHTPWRKLIYLKVKRYGHYITIDMKANSFVHHMVRNIVGSLIEVGCGKHTEKWISELLIAKDRKLAGVKAQAQGLYLLSVDYPSHFALPYSNNIEPLFLIN</sequence>
<gene>
    <name evidence="4 9" type="primary">truA</name>
    <name evidence="9" type="ORF">ICMP_097</name>
</gene>
<comment type="similarity">
    <text evidence="1 4 7">Belongs to the tRNA pseudouridine synthase TruA family.</text>
</comment>
<accession>C5WCA7</accession>
<dbReference type="KEGG" id="icp:ICMP_097"/>
<dbReference type="SUPFAM" id="SSF55120">
    <property type="entry name" value="Pseudouridine synthase"/>
    <property type="match status" value="1"/>
</dbReference>
<dbReference type="HOGENOM" id="CLU_014673_0_2_6"/>
<keyword evidence="3 4" id="KW-0413">Isomerase</keyword>
<evidence type="ECO:0000256" key="3">
    <source>
        <dbReference type="ARBA" id="ARBA00023235"/>
    </source>
</evidence>
<dbReference type="GO" id="GO:0003723">
    <property type="term" value="F:RNA binding"/>
    <property type="evidence" value="ECO:0007669"/>
    <property type="project" value="InterPro"/>
</dbReference>
<dbReference type="STRING" id="476281.ICMP_097"/>
<comment type="caution">
    <text evidence="4">Lacks conserved residue(s) required for the propagation of feature annotation.</text>
</comment>